<dbReference type="GO" id="GO:0006508">
    <property type="term" value="P:proteolysis"/>
    <property type="evidence" value="ECO:0007669"/>
    <property type="project" value="UniProtKB-KW"/>
</dbReference>
<dbReference type="Gene3D" id="3.10.450.350">
    <property type="match status" value="1"/>
</dbReference>
<dbReference type="CDD" id="cd12797">
    <property type="entry name" value="M23_peptidase"/>
    <property type="match status" value="1"/>
</dbReference>
<dbReference type="EC" id="3.4.24.-" evidence="11"/>
<keyword evidence="6" id="KW-0862">Zinc</keyword>
<feature type="transmembrane region" description="Helical" evidence="8">
    <location>
        <begin position="12"/>
        <end position="35"/>
    </location>
</feature>
<evidence type="ECO:0000256" key="8">
    <source>
        <dbReference type="SAM" id="Phobius"/>
    </source>
</evidence>
<keyword evidence="8" id="KW-1133">Transmembrane helix</keyword>
<proteinExistence type="predicted"/>
<comment type="subcellular location">
    <subcellularLocation>
        <location evidence="2">Cell envelope</location>
    </subcellularLocation>
</comment>
<dbReference type="EMBL" id="CP017903">
    <property type="protein sequence ID" value="ARP21135.1"/>
    <property type="molecule type" value="Genomic_DNA"/>
</dbReference>
<sequence length="324" mass="36739">MTILIIKRSVQAPTVALITTALIILISVSLSHYFLTPVDRLPTIKPLEFESENVQPSIKKKTRRQKITIGVVEYSFVASLLKSGVSQKEINLLLALIKSKFNIIDSIKRGDNFILRTKLNSKNETYISSFYYLGSKTDLFIINDGHGNVFDEHGVSINNQFMFSSPFDKNYRVSSDYDLKRTHPVTNITTPHLGTDYATPVGTPIRSIADGIVLKSRYNRFAGNYINIRHTNGSVSRYLHLSQRNVHVGEKISRGQVIGKTGNTGRTTGPHLHLELHINGVPVDYERYIQRHPNTDVNIEMLIAARKEKAELTAEWQRYEQSNR</sequence>
<accession>A0A1W6UT88</accession>
<organism evidence="11">
    <name type="scientific">Vibrio alginolyticus</name>
    <dbReference type="NCBI Taxonomy" id="663"/>
    <lineage>
        <taxon>Bacteria</taxon>
        <taxon>Pseudomonadati</taxon>
        <taxon>Pseudomonadota</taxon>
        <taxon>Gammaproteobacteria</taxon>
        <taxon>Vibrionales</taxon>
        <taxon>Vibrionaceae</taxon>
        <taxon>Vibrio</taxon>
    </lineage>
</organism>
<feature type="domain" description="M23ase beta-sheet core" evidence="9">
    <location>
        <begin position="191"/>
        <end position="284"/>
    </location>
</feature>
<dbReference type="PANTHER" id="PTHR21666:SF292">
    <property type="entry name" value="MUREIN DD-ENDOPEPTIDASE MEPM"/>
    <property type="match status" value="1"/>
</dbReference>
<evidence type="ECO:0000256" key="3">
    <source>
        <dbReference type="ARBA" id="ARBA00022670"/>
    </source>
</evidence>
<keyword evidence="4" id="KW-0479">Metal-binding</keyword>
<feature type="domain" description="Csd3-like second N-terminal" evidence="10">
    <location>
        <begin position="65"/>
        <end position="178"/>
    </location>
</feature>
<evidence type="ECO:0000256" key="4">
    <source>
        <dbReference type="ARBA" id="ARBA00022723"/>
    </source>
</evidence>
<dbReference type="InterPro" id="IPR011055">
    <property type="entry name" value="Dup_hybrid_motif"/>
</dbReference>
<keyword evidence="8" id="KW-0812">Transmembrane</keyword>
<evidence type="ECO:0000256" key="6">
    <source>
        <dbReference type="ARBA" id="ARBA00022833"/>
    </source>
</evidence>
<dbReference type="AlphaFoldDB" id="A0A1W6UT88"/>
<dbReference type="InterPro" id="IPR016047">
    <property type="entry name" value="M23ase_b-sheet_dom"/>
</dbReference>
<evidence type="ECO:0000256" key="2">
    <source>
        <dbReference type="ARBA" id="ARBA00004196"/>
    </source>
</evidence>
<evidence type="ECO:0000259" key="9">
    <source>
        <dbReference type="Pfam" id="PF01551"/>
    </source>
</evidence>
<comment type="cofactor">
    <cofactor evidence="1">
        <name>Zn(2+)</name>
        <dbReference type="ChEBI" id="CHEBI:29105"/>
    </cofactor>
</comment>
<dbReference type="Pfam" id="PF19425">
    <property type="entry name" value="Csd3_N2"/>
    <property type="match status" value="1"/>
</dbReference>
<dbReference type="Pfam" id="PF01551">
    <property type="entry name" value="Peptidase_M23"/>
    <property type="match status" value="1"/>
</dbReference>
<keyword evidence="8" id="KW-0472">Membrane</keyword>
<dbReference type="GO" id="GO:0004222">
    <property type="term" value="F:metalloendopeptidase activity"/>
    <property type="evidence" value="ECO:0007669"/>
    <property type="project" value="TreeGrafter"/>
</dbReference>
<evidence type="ECO:0000256" key="1">
    <source>
        <dbReference type="ARBA" id="ARBA00001947"/>
    </source>
</evidence>
<evidence type="ECO:0000256" key="5">
    <source>
        <dbReference type="ARBA" id="ARBA00022801"/>
    </source>
</evidence>
<protein>
    <submittedName>
        <fullName evidence="11">Murein DD-endopeptidase MepM</fullName>
        <ecNumber evidence="11">3.4.24.-</ecNumber>
    </submittedName>
</protein>
<keyword evidence="7" id="KW-0482">Metalloprotease</keyword>
<dbReference type="GO" id="GO:0046872">
    <property type="term" value="F:metal ion binding"/>
    <property type="evidence" value="ECO:0007669"/>
    <property type="project" value="UniProtKB-KW"/>
</dbReference>
<reference evidence="11" key="1">
    <citation type="submission" date="2016-10" db="EMBL/GenBank/DDBJ databases">
        <title>The High Quality Genome of Vibrio alginolyticus K01M1.</title>
        <authorList>
            <person name="Wendling C."/>
            <person name="Chibani C.M."/>
            <person name="Hertel R."/>
            <person name="Sproer C."/>
            <person name="Bunk B."/>
            <person name="Overmann J."/>
            <person name="Roth O."/>
            <person name="Liesegang H."/>
        </authorList>
    </citation>
    <scope>NUCLEOTIDE SEQUENCE</scope>
    <source>
        <strain evidence="11">K05K4</strain>
    </source>
</reference>
<keyword evidence="3" id="KW-0645">Protease</keyword>
<dbReference type="RefSeq" id="WP_025998710.1">
    <property type="nucleotide sequence ID" value="NZ_CP017890.1"/>
</dbReference>
<evidence type="ECO:0000313" key="11">
    <source>
        <dbReference type="EMBL" id="ARP21135.1"/>
    </source>
</evidence>
<keyword evidence="5 11" id="KW-0378">Hydrolase</keyword>
<evidence type="ECO:0000256" key="7">
    <source>
        <dbReference type="ARBA" id="ARBA00023049"/>
    </source>
</evidence>
<dbReference type="InterPro" id="IPR045834">
    <property type="entry name" value="Csd3_N2"/>
</dbReference>
<name>A0A1W6UT88_VIBAL</name>
<dbReference type="SUPFAM" id="SSF51261">
    <property type="entry name" value="Duplicated hybrid motif"/>
    <property type="match status" value="1"/>
</dbReference>
<dbReference type="InterPro" id="IPR050570">
    <property type="entry name" value="Cell_wall_metabolism_enzyme"/>
</dbReference>
<dbReference type="GO" id="GO:0030313">
    <property type="term" value="C:cell envelope"/>
    <property type="evidence" value="ECO:0007669"/>
    <property type="project" value="UniProtKB-SubCell"/>
</dbReference>
<gene>
    <name evidence="11" type="primary">mepM_6</name>
    <name evidence="11" type="ORF">K05K4_44180</name>
</gene>
<dbReference type="PANTHER" id="PTHR21666">
    <property type="entry name" value="PEPTIDASE-RELATED"/>
    <property type="match status" value="1"/>
</dbReference>
<dbReference type="Gene3D" id="2.70.70.10">
    <property type="entry name" value="Glucose Permease (Domain IIA)"/>
    <property type="match status" value="1"/>
</dbReference>
<evidence type="ECO:0000259" key="10">
    <source>
        <dbReference type="Pfam" id="PF19425"/>
    </source>
</evidence>